<name>A0A0A9TCM7_ARUDO</name>
<reference evidence="1" key="2">
    <citation type="journal article" date="2015" name="Data Brief">
        <title>Shoot transcriptome of the giant reed, Arundo donax.</title>
        <authorList>
            <person name="Barrero R.A."/>
            <person name="Guerrero F.D."/>
            <person name="Moolhuijzen P."/>
            <person name="Goolsby J.A."/>
            <person name="Tidwell J."/>
            <person name="Bellgard S.E."/>
            <person name="Bellgard M.I."/>
        </authorList>
    </citation>
    <scope>NUCLEOTIDE SEQUENCE</scope>
    <source>
        <tissue evidence="1">Shoot tissue taken approximately 20 cm above the soil surface</tissue>
    </source>
</reference>
<evidence type="ECO:0000313" key="1">
    <source>
        <dbReference type="EMBL" id="JAD54038.1"/>
    </source>
</evidence>
<dbReference type="AlphaFoldDB" id="A0A0A9TCM7"/>
<proteinExistence type="predicted"/>
<organism evidence="1">
    <name type="scientific">Arundo donax</name>
    <name type="common">Giant reed</name>
    <name type="synonym">Donax arundinaceus</name>
    <dbReference type="NCBI Taxonomy" id="35708"/>
    <lineage>
        <taxon>Eukaryota</taxon>
        <taxon>Viridiplantae</taxon>
        <taxon>Streptophyta</taxon>
        <taxon>Embryophyta</taxon>
        <taxon>Tracheophyta</taxon>
        <taxon>Spermatophyta</taxon>
        <taxon>Magnoliopsida</taxon>
        <taxon>Liliopsida</taxon>
        <taxon>Poales</taxon>
        <taxon>Poaceae</taxon>
        <taxon>PACMAD clade</taxon>
        <taxon>Arundinoideae</taxon>
        <taxon>Arundineae</taxon>
        <taxon>Arundo</taxon>
    </lineage>
</organism>
<accession>A0A0A9TCM7</accession>
<dbReference type="EMBL" id="GBRH01243857">
    <property type="protein sequence ID" value="JAD54038.1"/>
    <property type="molecule type" value="Transcribed_RNA"/>
</dbReference>
<sequence length="51" mass="5845">MKTNIKIIFPYLLIRDIICSPLIQLDCIPIIESNKTFTIPHTNKLAFISLS</sequence>
<reference evidence="1" key="1">
    <citation type="submission" date="2014-09" db="EMBL/GenBank/DDBJ databases">
        <authorList>
            <person name="Magalhaes I.L.F."/>
            <person name="Oliveira U."/>
            <person name="Santos F.R."/>
            <person name="Vidigal T.H.D.A."/>
            <person name="Brescovit A.D."/>
            <person name="Santos A.J."/>
        </authorList>
    </citation>
    <scope>NUCLEOTIDE SEQUENCE</scope>
    <source>
        <tissue evidence="1">Shoot tissue taken approximately 20 cm above the soil surface</tissue>
    </source>
</reference>
<protein>
    <submittedName>
        <fullName evidence="1">Uncharacterized protein</fullName>
    </submittedName>
</protein>